<sequence length="183" mass="21330">MLLNTLDPIQNKYNFFTGRFCKYAVNTHSRNASNITYIAGDANEQQILTAARYYYDRPVLLTRVLNDLYHLFRFENCKDIHTALDVVLTAMDRHLKFKHMQISGSATLFYIVKGRDRAKFGTPLRNHIIRTLLNGMEVHITDDTMLRNGYLTLTQFQMPTDVVSNHKCILIYIYYSLLTHDGK</sequence>
<dbReference type="STRING" id="67801.A0A1B0AVN1"/>
<reference evidence="3" key="2">
    <citation type="submission" date="2020-05" db="UniProtKB">
        <authorList>
            <consortium name="EnsemblMetazoa"/>
        </authorList>
    </citation>
    <scope>IDENTIFICATION</scope>
    <source>
        <strain evidence="3">IAEA</strain>
    </source>
</reference>
<keyword evidence="4" id="KW-1185">Reference proteome</keyword>
<dbReference type="Pfam" id="PF22964">
    <property type="entry name" value="ZER1-like_2nd"/>
    <property type="match status" value="1"/>
</dbReference>
<evidence type="ECO:0000259" key="2">
    <source>
        <dbReference type="Pfam" id="PF22964"/>
    </source>
</evidence>
<dbReference type="Proteomes" id="UP000092460">
    <property type="component" value="Unassembled WGS sequence"/>
</dbReference>
<dbReference type="EnsemblMetazoa" id="GPPI010154-RA">
    <property type="protein sequence ID" value="GPPI010154-PA"/>
    <property type="gene ID" value="GPPI010154"/>
</dbReference>
<dbReference type="VEuPathDB" id="VectorBase:GPPI010154"/>
<evidence type="ECO:0000256" key="1">
    <source>
        <dbReference type="ARBA" id="ARBA00022786"/>
    </source>
</evidence>
<evidence type="ECO:0000313" key="3">
    <source>
        <dbReference type="EnsemblMetazoa" id="GPPI010154-PA"/>
    </source>
</evidence>
<dbReference type="PANTHER" id="PTHR12904">
    <property type="match status" value="1"/>
</dbReference>
<dbReference type="AlphaFoldDB" id="A0A1B0AVN1"/>
<proteinExistence type="predicted"/>
<protein>
    <recommendedName>
        <fullName evidence="2">Protein zer-1 homolog-like C-terminal domain-containing protein</fullName>
    </recommendedName>
</protein>
<accession>A0A1B0AVN1</accession>
<name>A0A1B0AVN1_9MUSC</name>
<feature type="domain" description="Protein zer-1 homolog-like C-terminal" evidence="2">
    <location>
        <begin position="90"/>
        <end position="168"/>
    </location>
</feature>
<dbReference type="PANTHER" id="PTHR12904:SF23">
    <property type="entry name" value="PROTEIN ZER-1 HOMOLOG"/>
    <property type="match status" value="1"/>
</dbReference>
<keyword evidence="1" id="KW-0833">Ubl conjugation pathway</keyword>
<organism evidence="3 4">
    <name type="scientific">Glossina palpalis gambiensis</name>
    <dbReference type="NCBI Taxonomy" id="67801"/>
    <lineage>
        <taxon>Eukaryota</taxon>
        <taxon>Metazoa</taxon>
        <taxon>Ecdysozoa</taxon>
        <taxon>Arthropoda</taxon>
        <taxon>Hexapoda</taxon>
        <taxon>Insecta</taxon>
        <taxon>Pterygota</taxon>
        <taxon>Neoptera</taxon>
        <taxon>Endopterygota</taxon>
        <taxon>Diptera</taxon>
        <taxon>Brachycera</taxon>
        <taxon>Muscomorpha</taxon>
        <taxon>Hippoboscoidea</taxon>
        <taxon>Glossinidae</taxon>
        <taxon>Glossina</taxon>
    </lineage>
</organism>
<dbReference type="GO" id="GO:0031462">
    <property type="term" value="C:Cul2-RING ubiquitin ligase complex"/>
    <property type="evidence" value="ECO:0007669"/>
    <property type="project" value="TreeGrafter"/>
</dbReference>
<dbReference type="EMBL" id="JXJN01004321">
    <property type="status" value="NOT_ANNOTATED_CDS"/>
    <property type="molecule type" value="Genomic_DNA"/>
</dbReference>
<dbReference type="InterPro" id="IPR051341">
    <property type="entry name" value="Zyg-11_UBL_adapter"/>
</dbReference>
<reference evidence="4" key="1">
    <citation type="submission" date="2015-01" db="EMBL/GenBank/DDBJ databases">
        <authorList>
            <person name="Aksoy S."/>
            <person name="Warren W."/>
            <person name="Wilson R.K."/>
        </authorList>
    </citation>
    <scope>NUCLEOTIDE SEQUENCE [LARGE SCALE GENOMIC DNA]</scope>
    <source>
        <strain evidence="4">IAEA</strain>
    </source>
</reference>
<dbReference type="InterPro" id="IPR055142">
    <property type="entry name" value="ZER1-like_C"/>
</dbReference>
<evidence type="ECO:0000313" key="4">
    <source>
        <dbReference type="Proteomes" id="UP000092460"/>
    </source>
</evidence>